<reference evidence="4" key="1">
    <citation type="submission" date="2020-01" db="EMBL/GenBank/DDBJ databases">
        <authorList>
            <consortium name="DOE Joint Genome Institute"/>
            <person name="Haridas S."/>
            <person name="Albert R."/>
            <person name="Binder M."/>
            <person name="Bloem J."/>
            <person name="Labutti K."/>
            <person name="Salamov A."/>
            <person name="Andreopoulos B."/>
            <person name="Baker S.E."/>
            <person name="Barry K."/>
            <person name="Bills G."/>
            <person name="Bluhm B.H."/>
            <person name="Cannon C."/>
            <person name="Castanera R."/>
            <person name="Culley D.E."/>
            <person name="Daum C."/>
            <person name="Ezra D."/>
            <person name="Gonzalez J.B."/>
            <person name="Henrissat B."/>
            <person name="Kuo A."/>
            <person name="Liang C."/>
            <person name="Lipzen A."/>
            <person name="Lutzoni F."/>
            <person name="Magnuson J."/>
            <person name="Mondo S."/>
            <person name="Nolan M."/>
            <person name="Ohm R."/>
            <person name="Pangilinan J."/>
            <person name="Park H.-J."/>
            <person name="Ramirez L."/>
            <person name="Alfaro M."/>
            <person name="Sun H."/>
            <person name="Tritt A."/>
            <person name="Yoshinaga Y."/>
            <person name="Zwiers L.-H."/>
            <person name="Turgeon B.G."/>
            <person name="Goodwin S.B."/>
            <person name="Spatafora J.W."/>
            <person name="Crous P.W."/>
            <person name="Grigoriev I.V."/>
        </authorList>
    </citation>
    <scope>NUCLEOTIDE SEQUENCE</scope>
    <source>
        <strain evidence="4">CBS 342.82</strain>
    </source>
</reference>
<feature type="domain" description="C2H2-type" evidence="2">
    <location>
        <begin position="1175"/>
        <end position="1198"/>
    </location>
</feature>
<organism evidence="4">
    <name type="scientific">Dissoconium aciculare CBS 342.82</name>
    <dbReference type="NCBI Taxonomy" id="1314786"/>
    <lineage>
        <taxon>Eukaryota</taxon>
        <taxon>Fungi</taxon>
        <taxon>Dikarya</taxon>
        <taxon>Ascomycota</taxon>
        <taxon>Pezizomycotina</taxon>
        <taxon>Dothideomycetes</taxon>
        <taxon>Dothideomycetidae</taxon>
        <taxon>Mycosphaerellales</taxon>
        <taxon>Dissoconiaceae</taxon>
        <taxon>Dissoconium</taxon>
    </lineage>
</organism>
<dbReference type="InterPro" id="IPR013087">
    <property type="entry name" value="Znf_C2H2_type"/>
</dbReference>
<feature type="region of interest" description="Disordered" evidence="1">
    <location>
        <begin position="280"/>
        <end position="383"/>
    </location>
</feature>
<feature type="region of interest" description="Disordered" evidence="1">
    <location>
        <begin position="437"/>
        <end position="559"/>
    </location>
</feature>
<name>A0A6J3M0Q9_9PEZI</name>
<dbReference type="Proteomes" id="UP000504637">
    <property type="component" value="Unplaced"/>
</dbReference>
<feature type="region of interest" description="Disordered" evidence="1">
    <location>
        <begin position="651"/>
        <end position="690"/>
    </location>
</feature>
<feature type="compositionally biased region" description="Low complexity" evidence="1">
    <location>
        <begin position="510"/>
        <end position="523"/>
    </location>
</feature>
<proteinExistence type="predicted"/>
<feature type="region of interest" description="Disordered" evidence="1">
    <location>
        <begin position="723"/>
        <end position="802"/>
    </location>
</feature>
<feature type="region of interest" description="Disordered" evidence="1">
    <location>
        <begin position="1044"/>
        <end position="1098"/>
    </location>
</feature>
<feature type="region of interest" description="Disordered" evidence="1">
    <location>
        <begin position="1"/>
        <end position="117"/>
    </location>
</feature>
<feature type="compositionally biased region" description="Low complexity" evidence="1">
    <location>
        <begin position="67"/>
        <end position="87"/>
    </location>
</feature>
<dbReference type="PROSITE" id="PS00028">
    <property type="entry name" value="ZINC_FINGER_C2H2_1"/>
    <property type="match status" value="1"/>
</dbReference>
<sequence>MSNNYNQNGAYSDANYSQSQGYSYPSASSNAQYANPVNVNFQSYGGQYPSQQYGPTSQSQTAQPYGQQQSSSSTNLAAAALSSLSNQEYAHNGTSNSKDINSGQTHSGDWSQTSFGQSAYNSTSARAQTDLAPTYGASSTPVSTFGRLTLPEQRSTSSRPNPTQSYQAPPSNTGIQQSSQIAPVSSISTSGTYTSQGSTHQQNMQRYASPLHAVQAQQHYQGINRPASRTATSSASPQMTALSAHQTQKQWMPSESTNPAQVTVDPSQVYDFRAEQQRKARIEADRREKRAAEEALRQAERDRHDAENVAKRAEEQRREAEAQQAEVEKQRVEAERQRLAAEQQMADENARKAKEGADKKAEAAKARKARAQEKKAKASTAQIPTATVAEPAVQSTVLDEEAQMRAMFAKMREFNQRNPEMLAKLWDEERSAHVESVVESPSIVDTNPTEPISRSTPTVTAFVPKPTGKAQSQNRPAQPNTSAARKVSAQHNKSLQSPTPVPLTNTNASTLTGTGFPTQTPPTSNTVGKSNAIGSSSKQTATSAAVQNPAASSPMSNLASSEALRAAGSASAENTLWPSHKKGTLSEVAAKWLSGLPQNAHAGRAIGKHEILSMLETNPSYVQLCELIEANGIKFERSAFARELLRIIPSAPSSKDKPKTSTPKSSQAAAPRVSQAQRLDSKSVSSYDTSTSLTAAARSINNMYKSPAAATIASPSPFVGTASQEAAAAHQSLKSPGQTLGEAPSTIQPIETPRPPPTNKEEAARKRTFGDLVDLTNDESDDDAPPRKIVQLGSVSDGPKPEHLSKPISYSNFMNPVKQIPSAYVPPGQFNPPQPVHHPGVKTFNPYLRQPLAQPPLISTLPSQQVGPSNALASTLTPVPMPRKPTAKQLELERQQLHRMKGQMLVEPIMRDRVARKSKYDSRSIARDVLLATGRHPNMRPLNFHLGIMQKLLGDHGGMARVGESGAREGNRSDLSTIRWNIIDPGTPSEQALQKFNKASSRAEESDGSDDHDENTNQAANRDQQEQRLSNDVYNPPQLKHLQQLGQGGAATPAKPTPAKRGRPPKNRAASMKPSPVATPKPNSSPKTSSDMPSGTPIGYAAFAQTVVDENGNVVKRKGRPVGWRKSIHSREAQGLSPHSGQKPATTAGRALRQQSQPKSDRDSLQEPHYQVYACGWDGCRAELHNLDTLKKHVVKLHGNPSADGEFECGWANCNMAGTSVDQRGRQQNRGDQDGARFATIEQWVQHIDKTHLRPVAWKLGDGPGVSEEGNSSPASYLSDFRGRSVTPIIYPAGAEPRDHPSQGDNMRAIPRGYNSKDEREALAELRKLEEYKRIVGAVFGPEGTILANAKRRRGFLHDEDFEDIVEDEDGL</sequence>
<feature type="compositionally biased region" description="Low complexity" evidence="1">
    <location>
        <begin position="1044"/>
        <end position="1057"/>
    </location>
</feature>
<evidence type="ECO:0000256" key="1">
    <source>
        <dbReference type="SAM" id="MobiDB-lite"/>
    </source>
</evidence>
<feature type="compositionally biased region" description="Basic and acidic residues" evidence="1">
    <location>
        <begin position="348"/>
        <end position="376"/>
    </location>
</feature>
<feature type="compositionally biased region" description="Polar residues" evidence="1">
    <location>
        <begin position="1016"/>
        <end position="1028"/>
    </location>
</feature>
<feature type="compositionally biased region" description="Polar residues" evidence="1">
    <location>
        <begin position="56"/>
        <end position="66"/>
    </location>
</feature>
<feature type="compositionally biased region" description="Basic and acidic residues" evidence="1">
    <location>
        <begin position="280"/>
        <end position="339"/>
    </location>
</feature>
<feature type="region of interest" description="Disordered" evidence="1">
    <location>
        <begin position="132"/>
        <end position="268"/>
    </location>
</feature>
<dbReference type="GeneID" id="54362968"/>
<feature type="compositionally biased region" description="Low complexity" evidence="1">
    <location>
        <begin position="185"/>
        <end position="199"/>
    </location>
</feature>
<gene>
    <name evidence="4" type="ORF">K489DRAFT_381614</name>
</gene>
<feature type="compositionally biased region" description="Low complexity" evidence="1">
    <location>
        <begin position="225"/>
        <end position="237"/>
    </location>
</feature>
<evidence type="ECO:0000313" key="4">
    <source>
        <dbReference type="RefSeq" id="XP_033458661.1"/>
    </source>
</evidence>
<feature type="compositionally biased region" description="Polar residues" evidence="1">
    <location>
        <begin position="443"/>
        <end position="459"/>
    </location>
</feature>
<protein>
    <recommendedName>
        <fullName evidence="2">C2H2-type domain-containing protein</fullName>
    </recommendedName>
</protein>
<feature type="region of interest" description="Disordered" evidence="1">
    <location>
        <begin position="981"/>
        <end position="1028"/>
    </location>
</feature>
<feature type="compositionally biased region" description="Polar residues" evidence="1">
    <location>
        <begin position="469"/>
        <end position="509"/>
    </location>
</feature>
<accession>A0A6J3M0Q9</accession>
<reference evidence="4" key="2">
    <citation type="submission" date="2020-04" db="EMBL/GenBank/DDBJ databases">
        <authorList>
            <consortium name="NCBI Genome Project"/>
        </authorList>
    </citation>
    <scope>NUCLEOTIDE SEQUENCE</scope>
    <source>
        <strain evidence="4">CBS 342.82</strain>
    </source>
</reference>
<dbReference type="RefSeq" id="XP_033458661.1">
    <property type="nucleotide sequence ID" value="XM_033605168.1"/>
</dbReference>
<feature type="compositionally biased region" description="Polar residues" evidence="1">
    <location>
        <begin position="524"/>
        <end position="559"/>
    </location>
</feature>
<evidence type="ECO:0000313" key="3">
    <source>
        <dbReference type="Proteomes" id="UP000504637"/>
    </source>
</evidence>
<feature type="compositionally biased region" description="Polar residues" evidence="1">
    <location>
        <begin position="88"/>
        <end position="117"/>
    </location>
</feature>
<feature type="compositionally biased region" description="Low complexity" evidence="1">
    <location>
        <begin position="1080"/>
        <end position="1090"/>
    </location>
</feature>
<feature type="compositionally biased region" description="Low complexity" evidence="1">
    <location>
        <begin position="42"/>
        <end position="55"/>
    </location>
</feature>
<dbReference type="Gene3D" id="3.30.160.60">
    <property type="entry name" value="Classic Zinc Finger"/>
    <property type="match status" value="1"/>
</dbReference>
<reference evidence="4" key="3">
    <citation type="submission" date="2025-08" db="UniProtKB">
        <authorList>
            <consortium name="RefSeq"/>
        </authorList>
    </citation>
    <scope>IDENTIFICATION</scope>
    <source>
        <strain evidence="4">CBS 342.82</strain>
    </source>
</reference>
<evidence type="ECO:0000259" key="2">
    <source>
        <dbReference type="PROSITE" id="PS00028"/>
    </source>
</evidence>
<dbReference type="CDD" id="cd06503">
    <property type="entry name" value="ATP-synt_Fo_b"/>
    <property type="match status" value="1"/>
</dbReference>
<feature type="compositionally biased region" description="Polar residues" evidence="1">
    <location>
        <begin position="988"/>
        <end position="1000"/>
    </location>
</feature>
<feature type="compositionally biased region" description="Polar residues" evidence="1">
    <location>
        <begin position="1"/>
        <end position="41"/>
    </location>
</feature>
<feature type="compositionally biased region" description="Basic and acidic residues" evidence="1">
    <location>
        <begin position="759"/>
        <end position="769"/>
    </location>
</feature>
<feature type="region of interest" description="Disordered" evidence="1">
    <location>
        <begin position="1112"/>
        <end position="1167"/>
    </location>
</feature>
<feature type="compositionally biased region" description="Polar residues" evidence="1">
    <location>
        <begin position="152"/>
        <end position="183"/>
    </location>
</feature>
<feature type="compositionally biased region" description="Polar residues" evidence="1">
    <location>
        <begin position="238"/>
        <end position="266"/>
    </location>
</feature>
<dbReference type="OrthoDB" id="5424797at2759"/>
<keyword evidence="3" id="KW-1185">Reference proteome</keyword>